<organism evidence="1 2">
    <name type="scientific">Bacteroides clarus YIT 12056</name>
    <dbReference type="NCBI Taxonomy" id="762984"/>
    <lineage>
        <taxon>Bacteria</taxon>
        <taxon>Pseudomonadati</taxon>
        <taxon>Bacteroidota</taxon>
        <taxon>Bacteroidia</taxon>
        <taxon>Bacteroidales</taxon>
        <taxon>Bacteroidaceae</taxon>
        <taxon>Bacteroides</taxon>
    </lineage>
</organism>
<protein>
    <submittedName>
        <fullName evidence="1">Uncharacterized protein</fullName>
    </submittedName>
</protein>
<dbReference type="Proteomes" id="UP000010321">
    <property type="component" value="Unassembled WGS sequence"/>
</dbReference>
<gene>
    <name evidence="1" type="ORF">HMPREF9445_01467</name>
</gene>
<dbReference type="EMBL" id="AFBM01000010">
    <property type="protein sequence ID" value="EGF53134.1"/>
    <property type="molecule type" value="Genomic_DNA"/>
</dbReference>
<reference evidence="1 2" key="1">
    <citation type="submission" date="2011-02" db="EMBL/GenBank/DDBJ databases">
        <authorList>
            <person name="Weinstock G."/>
            <person name="Sodergren E."/>
            <person name="Clifton S."/>
            <person name="Fulton L."/>
            <person name="Fulton B."/>
            <person name="Courtney L."/>
            <person name="Fronick C."/>
            <person name="Harrison M."/>
            <person name="Strong C."/>
            <person name="Farmer C."/>
            <person name="Delahaunty K."/>
            <person name="Markovic C."/>
            <person name="Hall O."/>
            <person name="Minx P."/>
            <person name="Tomlinson C."/>
            <person name="Mitreva M."/>
            <person name="Hou S."/>
            <person name="Chen J."/>
            <person name="Wollam A."/>
            <person name="Pepin K.H."/>
            <person name="Johnson M."/>
            <person name="Bhonagiri V."/>
            <person name="Zhang X."/>
            <person name="Suruliraj S."/>
            <person name="Warren W."/>
            <person name="Chinwalla A."/>
            <person name="Mardis E.R."/>
            <person name="Wilson R.K."/>
        </authorList>
    </citation>
    <scope>NUCLEOTIDE SEQUENCE [LARGE SCALE GENOMIC DNA]</scope>
    <source>
        <strain evidence="1 2">YIT 12056</strain>
    </source>
</reference>
<keyword evidence="2" id="KW-1185">Reference proteome</keyword>
<evidence type="ECO:0000313" key="2">
    <source>
        <dbReference type="Proteomes" id="UP000010321"/>
    </source>
</evidence>
<proteinExistence type="predicted"/>
<evidence type="ECO:0000313" key="1">
    <source>
        <dbReference type="EMBL" id="EGF53134.1"/>
    </source>
</evidence>
<name>A0ABN0CQ59_9BACE</name>
<comment type="caution">
    <text evidence="1">The sequence shown here is derived from an EMBL/GenBank/DDBJ whole genome shotgun (WGS) entry which is preliminary data.</text>
</comment>
<accession>A0ABN0CQ59</accession>
<sequence>MNIFPDAPALIHTGCPPKAYYLWRTAGRTFSGHIRNKGKN</sequence>